<dbReference type="EMBL" id="CAJNNV010025301">
    <property type="protein sequence ID" value="CAE8613730.1"/>
    <property type="molecule type" value="Genomic_DNA"/>
</dbReference>
<evidence type="ECO:0000313" key="3">
    <source>
        <dbReference type="Proteomes" id="UP000654075"/>
    </source>
</evidence>
<protein>
    <submittedName>
        <fullName evidence="2">Uncharacterized protein</fullName>
    </submittedName>
</protein>
<name>A0A813FSS0_POLGL</name>
<sequence length="276" mass="30067">GGRERALRLVSRRAEGDDDSEEAEDTTNVELFRQSLIQGWGGGEVGSRNRGALTDWAELVSPASVRAGDLLLADPEQFFGEGPAGGPQRVGLKNRVPEDYPRRERLRFLPVVLLTNVDADTGEAEGVWLTMRTGQLMGDFVNNFHSRPLLYGGPVDASLTMVHPYPQVPGSKPLADGGLYLGGSLAGAQAWVDDGQGSSLRFRFFLNRVRWSAGELQAELAPPDRTWLTVRCSIDLVLSESDSIDNKPLWVQIAELAGGEAQELGRLHDLMEGADE</sequence>
<accession>A0A813FSS0</accession>
<evidence type="ECO:0000256" key="1">
    <source>
        <dbReference type="SAM" id="MobiDB-lite"/>
    </source>
</evidence>
<comment type="caution">
    <text evidence="2">The sequence shown here is derived from an EMBL/GenBank/DDBJ whole genome shotgun (WGS) entry which is preliminary data.</text>
</comment>
<keyword evidence="3" id="KW-1185">Reference proteome</keyword>
<feature type="compositionally biased region" description="Acidic residues" evidence="1">
    <location>
        <begin position="16"/>
        <end position="26"/>
    </location>
</feature>
<dbReference type="AlphaFoldDB" id="A0A813FSS0"/>
<dbReference type="SUPFAM" id="SSF143456">
    <property type="entry name" value="VC0467-like"/>
    <property type="match status" value="1"/>
</dbReference>
<feature type="non-terminal residue" evidence="2">
    <location>
        <position position="1"/>
    </location>
</feature>
<dbReference type="OrthoDB" id="272750at2759"/>
<feature type="region of interest" description="Disordered" evidence="1">
    <location>
        <begin position="1"/>
        <end position="26"/>
    </location>
</feature>
<feature type="compositionally biased region" description="Basic and acidic residues" evidence="1">
    <location>
        <begin position="1"/>
        <end position="15"/>
    </location>
</feature>
<dbReference type="Pfam" id="PF02622">
    <property type="entry name" value="DUF179"/>
    <property type="match status" value="1"/>
</dbReference>
<gene>
    <name evidence="2" type="ORF">PGLA1383_LOCUS31477</name>
</gene>
<dbReference type="InterPro" id="IPR003774">
    <property type="entry name" value="AlgH-like"/>
</dbReference>
<dbReference type="PANTHER" id="PTHR31984:SF17">
    <property type="entry name" value="TRANSCRIPTIONAL REGULATOR"/>
    <property type="match status" value="1"/>
</dbReference>
<proteinExistence type="predicted"/>
<dbReference type="PANTHER" id="PTHR31984">
    <property type="entry name" value="TRANSPORTER, PUTATIVE (DUF179)-RELATED"/>
    <property type="match status" value="1"/>
</dbReference>
<dbReference type="Gene3D" id="3.40.1740.10">
    <property type="entry name" value="VC0467-like"/>
    <property type="match status" value="1"/>
</dbReference>
<organism evidence="2 3">
    <name type="scientific">Polarella glacialis</name>
    <name type="common">Dinoflagellate</name>
    <dbReference type="NCBI Taxonomy" id="89957"/>
    <lineage>
        <taxon>Eukaryota</taxon>
        <taxon>Sar</taxon>
        <taxon>Alveolata</taxon>
        <taxon>Dinophyceae</taxon>
        <taxon>Suessiales</taxon>
        <taxon>Suessiaceae</taxon>
        <taxon>Polarella</taxon>
    </lineage>
</organism>
<dbReference type="Proteomes" id="UP000654075">
    <property type="component" value="Unassembled WGS sequence"/>
</dbReference>
<evidence type="ECO:0000313" key="2">
    <source>
        <dbReference type="EMBL" id="CAE8613730.1"/>
    </source>
</evidence>
<reference evidence="2" key="1">
    <citation type="submission" date="2021-02" db="EMBL/GenBank/DDBJ databases">
        <authorList>
            <person name="Dougan E. K."/>
            <person name="Rhodes N."/>
            <person name="Thang M."/>
            <person name="Chan C."/>
        </authorList>
    </citation>
    <scope>NUCLEOTIDE SEQUENCE</scope>
</reference>